<comment type="caution">
    <text evidence="2">The sequence shown here is derived from an EMBL/GenBank/DDBJ whole genome shotgun (WGS) entry which is preliminary data.</text>
</comment>
<dbReference type="RefSeq" id="WP_008540599.1">
    <property type="nucleotide sequence ID" value="NZ_JH604859.1"/>
</dbReference>
<dbReference type="HOGENOM" id="CLU_1277080_0_0_4"/>
<keyword evidence="3" id="KW-1185">Reference proteome</keyword>
<dbReference type="Proteomes" id="UP000004956">
    <property type="component" value="Unassembled WGS sequence"/>
</dbReference>
<organism evidence="2 3">
    <name type="scientific">Sutterella parvirubra YIT 11816</name>
    <dbReference type="NCBI Taxonomy" id="762967"/>
    <lineage>
        <taxon>Bacteria</taxon>
        <taxon>Pseudomonadati</taxon>
        <taxon>Pseudomonadota</taxon>
        <taxon>Betaproteobacteria</taxon>
        <taxon>Burkholderiales</taxon>
        <taxon>Sutterellaceae</taxon>
        <taxon>Sutterella</taxon>
    </lineage>
</organism>
<dbReference type="EMBL" id="AFBQ01000027">
    <property type="protein sequence ID" value="EHY32395.1"/>
    <property type="molecule type" value="Genomic_DNA"/>
</dbReference>
<sequence length="216" mass="24967">MYRKFVVPVPKEKGISFQKTKTGTVVRYVVDWDRDAKGRSVPRYRVIGKLEPDGKGMVPNDNYGYLLSTFEEIREYRRHRDPRSYVAEMKLRRGQKLEIGPFLVQERAVKELRLEKLLREHFPDAATLLLDLASLMVLSEGRGGDFEQYAREHPLFAEDMRIPDEDDILETLKNVEGEEVSRFMEAWNDRPAPGRNRVTSSRRRCVTTVPSPAGAP</sequence>
<name>H3KBW5_9BURK</name>
<proteinExistence type="predicted"/>
<gene>
    <name evidence="2" type="ORF">HMPREF9440_00212</name>
</gene>
<evidence type="ECO:0000256" key="1">
    <source>
        <dbReference type="SAM" id="MobiDB-lite"/>
    </source>
</evidence>
<protein>
    <submittedName>
        <fullName evidence="2">Uncharacterized protein</fullName>
    </submittedName>
</protein>
<evidence type="ECO:0000313" key="3">
    <source>
        <dbReference type="Proteomes" id="UP000004956"/>
    </source>
</evidence>
<evidence type="ECO:0000313" key="2">
    <source>
        <dbReference type="EMBL" id="EHY32395.1"/>
    </source>
</evidence>
<accession>H3KBW5</accession>
<dbReference type="STRING" id="762967.HMPREF9440_00212"/>
<dbReference type="PATRIC" id="fig|762967.3.peg.180"/>
<feature type="compositionally biased region" description="Low complexity" evidence="1">
    <location>
        <begin position="206"/>
        <end position="216"/>
    </location>
</feature>
<dbReference type="AlphaFoldDB" id="H3KBW5"/>
<reference evidence="2 3" key="1">
    <citation type="submission" date="2011-11" db="EMBL/GenBank/DDBJ databases">
        <authorList>
            <person name="Weinstock G."/>
            <person name="Sodergren E."/>
            <person name="Clifton S."/>
            <person name="Fulton L."/>
            <person name="Fulton B."/>
            <person name="Courtney L."/>
            <person name="Fronick C."/>
            <person name="Harrison M."/>
            <person name="Strong C."/>
            <person name="Farmer C."/>
            <person name="Delahaunty K."/>
            <person name="Markovic C."/>
            <person name="Hall O."/>
            <person name="Minx P."/>
            <person name="Tomlinson C."/>
            <person name="Mitreva M."/>
            <person name="Hou S."/>
            <person name="Chen J."/>
            <person name="Wollam A."/>
            <person name="Pepin K.H."/>
            <person name="Johnson M."/>
            <person name="Bhonagiri V."/>
            <person name="Zhang X."/>
            <person name="Suruliraj S."/>
            <person name="Warren W."/>
            <person name="Chinwalla A."/>
            <person name="Mardis E.R."/>
            <person name="Wilson R.K."/>
        </authorList>
    </citation>
    <scope>NUCLEOTIDE SEQUENCE [LARGE SCALE GENOMIC DNA]</scope>
    <source>
        <strain evidence="2 3">YIT 11816</strain>
    </source>
</reference>
<feature type="region of interest" description="Disordered" evidence="1">
    <location>
        <begin position="189"/>
        <end position="216"/>
    </location>
</feature>